<evidence type="ECO:0000259" key="1">
    <source>
        <dbReference type="Pfam" id="PF00149"/>
    </source>
</evidence>
<dbReference type="Gene3D" id="3.60.21.10">
    <property type="match status" value="1"/>
</dbReference>
<accession>A0A0C1HBA3</accession>
<comment type="caution">
    <text evidence="2">The sequence shown here is derived from an EMBL/GenBank/DDBJ whole genome shotgun (WGS) entry which is preliminary data.</text>
</comment>
<sequence length="215" mass="24773">MVLMKCLIENQTCHFLPQRGVYWEEQKTLIIADVHLGKATTFRKAGILIPDGSMETDLRQLNLLIQNLQPDRCIVVGDLIHATSGLSEYVQNTFTDWLKMLPCDLHLVMGNHDKNLVKHLPKTWSFHIHANHFLMEPFYFCHIPCLQEPWFVWSGHLHPKIELKSRHDRLSLHCFQIFPKLGILPAFSEFVGGSFVKKDSNCNIFGIVDSSVIKL</sequence>
<dbReference type="SUPFAM" id="SSF56300">
    <property type="entry name" value="Metallo-dependent phosphatases"/>
    <property type="match status" value="1"/>
</dbReference>
<evidence type="ECO:0000313" key="2">
    <source>
        <dbReference type="EMBL" id="KIC72073.1"/>
    </source>
</evidence>
<dbReference type="InterPro" id="IPR004843">
    <property type="entry name" value="Calcineurin-like_PHP"/>
</dbReference>
<dbReference type="Pfam" id="PF00149">
    <property type="entry name" value="Metallophos"/>
    <property type="match status" value="1"/>
</dbReference>
<dbReference type="GO" id="GO:0016787">
    <property type="term" value="F:hydrolase activity"/>
    <property type="evidence" value="ECO:0007669"/>
    <property type="project" value="InterPro"/>
</dbReference>
<dbReference type="PIRSF" id="PIRSF000887">
    <property type="entry name" value="Pesterase_MJ0037"/>
    <property type="match status" value="1"/>
</dbReference>
<name>A0A0C1HBA3_9BACT</name>
<reference evidence="2 3" key="1">
    <citation type="journal article" date="2014" name="Mol. Biol. Evol.">
        <title>Massive expansion of Ubiquitination-related gene families within the Chlamydiae.</title>
        <authorList>
            <person name="Domman D."/>
            <person name="Collingro A."/>
            <person name="Lagkouvardos I."/>
            <person name="Gehre L."/>
            <person name="Weinmaier T."/>
            <person name="Rattei T."/>
            <person name="Subtil A."/>
            <person name="Horn M."/>
        </authorList>
    </citation>
    <scope>NUCLEOTIDE SEQUENCE [LARGE SCALE GENOMIC DNA]</scope>
    <source>
        <strain evidence="2 3">EI2</strain>
    </source>
</reference>
<dbReference type="PANTHER" id="PTHR39323:SF1">
    <property type="entry name" value="BLR1149 PROTEIN"/>
    <property type="match status" value="1"/>
</dbReference>
<dbReference type="AlphaFoldDB" id="A0A0C1HBA3"/>
<dbReference type="EMBL" id="JSAN01000064">
    <property type="protein sequence ID" value="KIC72073.1"/>
    <property type="molecule type" value="Genomic_DNA"/>
</dbReference>
<gene>
    <name evidence="2" type="ORF">DB44_CR00250</name>
</gene>
<dbReference type="NCBIfam" id="TIGR04123">
    <property type="entry name" value="P_estr_lig_assc"/>
    <property type="match status" value="1"/>
</dbReference>
<organism evidence="2 3">
    <name type="scientific">Candidatus Protochlamydia amoebophila</name>
    <dbReference type="NCBI Taxonomy" id="362787"/>
    <lineage>
        <taxon>Bacteria</taxon>
        <taxon>Pseudomonadati</taxon>
        <taxon>Chlamydiota</taxon>
        <taxon>Chlamydiia</taxon>
        <taxon>Parachlamydiales</taxon>
        <taxon>Parachlamydiaceae</taxon>
        <taxon>Candidatus Protochlamydia</taxon>
    </lineage>
</organism>
<protein>
    <recommendedName>
        <fullName evidence="1">Calcineurin-like phosphoesterase domain-containing protein</fullName>
    </recommendedName>
</protein>
<dbReference type="PATRIC" id="fig|362787.3.peg.1022"/>
<dbReference type="InterPro" id="IPR026336">
    <property type="entry name" value="PdeM-like"/>
</dbReference>
<dbReference type="InterPro" id="IPR029052">
    <property type="entry name" value="Metallo-depent_PP-like"/>
</dbReference>
<feature type="domain" description="Calcineurin-like phosphoesterase" evidence="1">
    <location>
        <begin position="27"/>
        <end position="127"/>
    </location>
</feature>
<dbReference type="Proteomes" id="UP000031465">
    <property type="component" value="Unassembled WGS sequence"/>
</dbReference>
<dbReference type="InterPro" id="IPR024173">
    <property type="entry name" value="Pesterase_MJ0037-like"/>
</dbReference>
<proteinExistence type="predicted"/>
<evidence type="ECO:0000313" key="3">
    <source>
        <dbReference type="Proteomes" id="UP000031465"/>
    </source>
</evidence>
<dbReference type="PANTHER" id="PTHR39323">
    <property type="entry name" value="BLR1149 PROTEIN"/>
    <property type="match status" value="1"/>
</dbReference>